<organism evidence="2 3">
    <name type="scientific">Lepidopterella palustris CBS 459.81</name>
    <dbReference type="NCBI Taxonomy" id="1314670"/>
    <lineage>
        <taxon>Eukaryota</taxon>
        <taxon>Fungi</taxon>
        <taxon>Dikarya</taxon>
        <taxon>Ascomycota</taxon>
        <taxon>Pezizomycotina</taxon>
        <taxon>Dothideomycetes</taxon>
        <taxon>Pleosporomycetidae</taxon>
        <taxon>Mytilinidiales</taxon>
        <taxon>Argynnaceae</taxon>
        <taxon>Lepidopterella</taxon>
    </lineage>
</organism>
<dbReference type="Proteomes" id="UP000250266">
    <property type="component" value="Unassembled WGS sequence"/>
</dbReference>
<accession>A0A8E2JES5</accession>
<reference evidence="2 3" key="1">
    <citation type="journal article" date="2016" name="Nat. Commun.">
        <title>Ectomycorrhizal ecology is imprinted in the genome of the dominant symbiotic fungus Cenococcum geophilum.</title>
        <authorList>
            <consortium name="DOE Joint Genome Institute"/>
            <person name="Peter M."/>
            <person name="Kohler A."/>
            <person name="Ohm R.A."/>
            <person name="Kuo A."/>
            <person name="Krutzmann J."/>
            <person name="Morin E."/>
            <person name="Arend M."/>
            <person name="Barry K.W."/>
            <person name="Binder M."/>
            <person name="Choi C."/>
            <person name="Clum A."/>
            <person name="Copeland A."/>
            <person name="Grisel N."/>
            <person name="Haridas S."/>
            <person name="Kipfer T."/>
            <person name="LaButti K."/>
            <person name="Lindquist E."/>
            <person name="Lipzen A."/>
            <person name="Maire R."/>
            <person name="Meier B."/>
            <person name="Mihaltcheva S."/>
            <person name="Molinier V."/>
            <person name="Murat C."/>
            <person name="Poggeler S."/>
            <person name="Quandt C.A."/>
            <person name="Sperisen C."/>
            <person name="Tritt A."/>
            <person name="Tisserant E."/>
            <person name="Crous P.W."/>
            <person name="Henrissat B."/>
            <person name="Nehls U."/>
            <person name="Egli S."/>
            <person name="Spatafora J.W."/>
            <person name="Grigoriev I.V."/>
            <person name="Martin F.M."/>
        </authorList>
    </citation>
    <scope>NUCLEOTIDE SEQUENCE [LARGE SCALE GENOMIC DNA]</scope>
    <source>
        <strain evidence="2 3">CBS 459.81</strain>
    </source>
</reference>
<keyword evidence="3" id="KW-1185">Reference proteome</keyword>
<name>A0A8E2JES5_9PEZI</name>
<dbReference type="AlphaFoldDB" id="A0A8E2JES5"/>
<gene>
    <name evidence="2" type="ORF">K432DRAFT_393659</name>
</gene>
<proteinExistence type="predicted"/>
<feature type="compositionally biased region" description="Acidic residues" evidence="1">
    <location>
        <begin position="136"/>
        <end position="164"/>
    </location>
</feature>
<dbReference type="EMBL" id="KV744991">
    <property type="protein sequence ID" value="OCK79712.1"/>
    <property type="molecule type" value="Genomic_DNA"/>
</dbReference>
<feature type="region of interest" description="Disordered" evidence="1">
    <location>
        <begin position="134"/>
        <end position="190"/>
    </location>
</feature>
<sequence length="190" mass="21215">MIAIRESVPYSASKAELRSATNRRGLDKEMPITVTALFPRRRGRRDIIAAQAPETITKGVAEVKLEEGGPPVELDKFTTIPSTALKRSDEGCNTCPECRDELNPHRARKHIERQDELGRTIQGIMTMFESIQELSHDDDAENDAEDDAEDNAEDDAGNDSDITEEGPNSREDRRGYVKEDGHEDGHEGIR</sequence>
<evidence type="ECO:0000313" key="2">
    <source>
        <dbReference type="EMBL" id="OCK79712.1"/>
    </source>
</evidence>
<protein>
    <submittedName>
        <fullName evidence="2">Uncharacterized protein</fullName>
    </submittedName>
</protein>
<evidence type="ECO:0000256" key="1">
    <source>
        <dbReference type="SAM" id="MobiDB-lite"/>
    </source>
</evidence>
<evidence type="ECO:0000313" key="3">
    <source>
        <dbReference type="Proteomes" id="UP000250266"/>
    </source>
</evidence>
<feature type="compositionally biased region" description="Basic and acidic residues" evidence="1">
    <location>
        <begin position="167"/>
        <end position="190"/>
    </location>
</feature>